<proteinExistence type="inferred from homology"/>
<protein>
    <submittedName>
        <fullName evidence="7">ABC transporter</fullName>
    </submittedName>
</protein>
<keyword evidence="5" id="KW-0574">Periplasm</keyword>
<dbReference type="Pfam" id="PF13416">
    <property type="entry name" value="SBP_bac_8"/>
    <property type="match status" value="1"/>
</dbReference>
<dbReference type="EMBL" id="LSZO01000166">
    <property type="protein sequence ID" value="KXU37243.1"/>
    <property type="molecule type" value="Genomic_DNA"/>
</dbReference>
<evidence type="ECO:0000256" key="1">
    <source>
        <dbReference type="ARBA" id="ARBA00004418"/>
    </source>
</evidence>
<name>A0A139SRS1_9GAMM</name>
<evidence type="ECO:0000256" key="6">
    <source>
        <dbReference type="SAM" id="SignalP"/>
    </source>
</evidence>
<dbReference type="InterPro" id="IPR006059">
    <property type="entry name" value="SBP"/>
</dbReference>
<comment type="caution">
    <text evidence="7">The sequence shown here is derived from an EMBL/GenBank/DDBJ whole genome shotgun (WGS) entry which is preliminary data.</text>
</comment>
<dbReference type="SUPFAM" id="SSF53850">
    <property type="entry name" value="Periplasmic binding protein-like II"/>
    <property type="match status" value="1"/>
</dbReference>
<evidence type="ECO:0000256" key="4">
    <source>
        <dbReference type="ARBA" id="ARBA00022729"/>
    </source>
</evidence>
<comment type="similarity">
    <text evidence="2">Belongs to the bacterial solute-binding protein 1 family.</text>
</comment>
<sequence>MNLISKTIITTLSTIALTSTALAQDKPIAGEVAQGSLTGKTLTFAGYGGLQQDAQQAALQGFAETSGARLLFDGPVEIAKIQAQVNSGNIHWDVVSTADLMPWVYCGKLFQKLDYSKIDTSKHSGEVYPCGVPGNNYASLLMYKNSSYPNNPPKNWQDFFDTENFPGIRAIDGTGEPSGMLIEQAIIAAGGSVQNMTIADIDLGINKIRELGADTIFWKTGNEAQQLVEAGEVDMLMIWGGRAMSATRNGADYTPVWQDWFMGMDQLVIPIGAKDPDASHALINYWLGKQPNEIYTQIMGHTPVNKDAQPKVDEITAAFMMTSEQRQRQRYHWNTAFWVEHFEVSAEKWAELLVGY</sequence>
<dbReference type="OrthoDB" id="9815444at2"/>
<evidence type="ECO:0000256" key="2">
    <source>
        <dbReference type="ARBA" id="ARBA00008520"/>
    </source>
</evidence>
<organism evidence="7 8">
    <name type="scientific">Ventosimonas gracilis</name>
    <dbReference type="NCBI Taxonomy" id="1680762"/>
    <lineage>
        <taxon>Bacteria</taxon>
        <taxon>Pseudomonadati</taxon>
        <taxon>Pseudomonadota</taxon>
        <taxon>Gammaproteobacteria</taxon>
        <taxon>Pseudomonadales</taxon>
        <taxon>Ventosimonadaceae</taxon>
        <taxon>Ventosimonas</taxon>
    </lineage>
</organism>
<keyword evidence="3" id="KW-0813">Transport</keyword>
<feature type="chain" id="PRO_5007299396" evidence="6">
    <location>
        <begin position="24"/>
        <end position="356"/>
    </location>
</feature>
<gene>
    <name evidence="7" type="ORF">AXE65_03290</name>
</gene>
<dbReference type="Proteomes" id="UP000072660">
    <property type="component" value="Unassembled WGS sequence"/>
</dbReference>
<dbReference type="AlphaFoldDB" id="A0A139SRS1"/>
<dbReference type="RefSeq" id="WP_068390757.1">
    <property type="nucleotide sequence ID" value="NZ_LSZO01000166.1"/>
</dbReference>
<comment type="subcellular location">
    <subcellularLocation>
        <location evidence="1">Periplasm</location>
    </subcellularLocation>
</comment>
<evidence type="ECO:0000313" key="8">
    <source>
        <dbReference type="Proteomes" id="UP000072660"/>
    </source>
</evidence>
<dbReference type="GO" id="GO:0030975">
    <property type="term" value="F:thiamine binding"/>
    <property type="evidence" value="ECO:0007669"/>
    <property type="project" value="TreeGrafter"/>
</dbReference>
<feature type="signal peptide" evidence="6">
    <location>
        <begin position="1"/>
        <end position="23"/>
    </location>
</feature>
<dbReference type="GO" id="GO:0015888">
    <property type="term" value="P:thiamine transport"/>
    <property type="evidence" value="ECO:0007669"/>
    <property type="project" value="TreeGrafter"/>
</dbReference>
<dbReference type="PANTHER" id="PTHR30006">
    <property type="entry name" value="THIAMINE-BINDING PERIPLASMIC PROTEIN-RELATED"/>
    <property type="match status" value="1"/>
</dbReference>
<keyword evidence="4 6" id="KW-0732">Signal</keyword>
<dbReference type="Gene3D" id="3.40.190.10">
    <property type="entry name" value="Periplasmic binding protein-like II"/>
    <property type="match status" value="2"/>
</dbReference>
<evidence type="ECO:0000313" key="7">
    <source>
        <dbReference type="EMBL" id="KXU37243.1"/>
    </source>
</evidence>
<dbReference type="PANTHER" id="PTHR30006:SF3">
    <property type="entry name" value="THIAMINE-BINDING PERIPLASMIC PROTEIN"/>
    <property type="match status" value="1"/>
</dbReference>
<dbReference type="GO" id="GO:0030288">
    <property type="term" value="C:outer membrane-bounded periplasmic space"/>
    <property type="evidence" value="ECO:0007669"/>
    <property type="project" value="TreeGrafter"/>
</dbReference>
<evidence type="ECO:0000256" key="5">
    <source>
        <dbReference type="ARBA" id="ARBA00022764"/>
    </source>
</evidence>
<dbReference type="GO" id="GO:0030976">
    <property type="term" value="F:thiamine pyrophosphate binding"/>
    <property type="evidence" value="ECO:0007669"/>
    <property type="project" value="TreeGrafter"/>
</dbReference>
<keyword evidence="8" id="KW-1185">Reference proteome</keyword>
<accession>A0A139SRS1</accession>
<reference evidence="7 8" key="1">
    <citation type="submission" date="2016-02" db="EMBL/GenBank/DDBJ databases">
        <authorList>
            <person name="Wen L."/>
            <person name="He K."/>
            <person name="Yang H."/>
        </authorList>
    </citation>
    <scope>NUCLEOTIDE SEQUENCE [LARGE SCALE GENOMIC DNA]</scope>
    <source>
        <strain evidence="7 8">CV58</strain>
    </source>
</reference>
<evidence type="ECO:0000256" key="3">
    <source>
        <dbReference type="ARBA" id="ARBA00022448"/>
    </source>
</evidence>